<sequence length="152" mass="16171">MDGCPDARDGPVIDHCLPREETGLERTLLQIALAIAGLVAILFGLTGVLFGTSLSGVATIGVTMEGYVRFIKGVLIAAGLIYWSAIPHVEKRGERIAVVSFILMFGAAGRLLAVIGHGFPTVGLLVSLIGELVVVPLIWLWHRRLVRHGAPA</sequence>
<organism evidence="2 3">
    <name type="scientific">Tardiphaga alba</name>
    <dbReference type="NCBI Taxonomy" id="340268"/>
    <lineage>
        <taxon>Bacteria</taxon>
        <taxon>Pseudomonadati</taxon>
        <taxon>Pseudomonadota</taxon>
        <taxon>Alphaproteobacteria</taxon>
        <taxon>Hyphomicrobiales</taxon>
        <taxon>Nitrobacteraceae</taxon>
        <taxon>Tardiphaga</taxon>
    </lineage>
</organism>
<evidence type="ECO:0000313" key="2">
    <source>
        <dbReference type="EMBL" id="QUS38507.1"/>
    </source>
</evidence>
<reference evidence="2 3" key="1">
    <citation type="submission" date="2019-02" db="EMBL/GenBank/DDBJ databases">
        <title>Emended description of the genus Rhodopseudomonas and description of Rhodopseudomonas albus sp. nov., a non-phototrophic, heavy-metal-tolerant bacterium isolated from garden soil.</title>
        <authorList>
            <person name="Bao Z."/>
            <person name="Cao W.W."/>
            <person name="Sato Y."/>
            <person name="Nishizawa T."/>
            <person name="Zhao J."/>
            <person name="Guo Y."/>
            <person name="Ohta H."/>
        </authorList>
    </citation>
    <scope>NUCLEOTIDE SEQUENCE [LARGE SCALE GENOMIC DNA]</scope>
    <source>
        <strain evidence="2 3">SK50-23</strain>
    </source>
</reference>
<feature type="transmembrane region" description="Helical" evidence="1">
    <location>
        <begin position="96"/>
        <end position="116"/>
    </location>
</feature>
<evidence type="ECO:0000313" key="3">
    <source>
        <dbReference type="Proteomes" id="UP000682843"/>
    </source>
</evidence>
<keyword evidence="1" id="KW-0472">Membrane</keyword>
<evidence type="ECO:0000256" key="1">
    <source>
        <dbReference type="SAM" id="Phobius"/>
    </source>
</evidence>
<dbReference type="InterPro" id="IPR025597">
    <property type="entry name" value="DUF4345"/>
</dbReference>
<name>A0ABX8A514_9BRAD</name>
<keyword evidence="3" id="KW-1185">Reference proteome</keyword>
<keyword evidence="1" id="KW-1133">Transmembrane helix</keyword>
<feature type="transmembrane region" description="Helical" evidence="1">
    <location>
        <begin position="70"/>
        <end position="89"/>
    </location>
</feature>
<dbReference type="EMBL" id="CP036498">
    <property type="protein sequence ID" value="QUS38507.1"/>
    <property type="molecule type" value="Genomic_DNA"/>
</dbReference>
<proteinExistence type="predicted"/>
<dbReference type="Proteomes" id="UP000682843">
    <property type="component" value="Chromosome"/>
</dbReference>
<feature type="transmembrane region" description="Helical" evidence="1">
    <location>
        <begin position="28"/>
        <end position="50"/>
    </location>
</feature>
<gene>
    <name evidence="2" type="ORF">RPMA_06420</name>
</gene>
<keyword evidence="1" id="KW-0812">Transmembrane</keyword>
<feature type="transmembrane region" description="Helical" evidence="1">
    <location>
        <begin position="122"/>
        <end position="141"/>
    </location>
</feature>
<dbReference type="Pfam" id="PF14248">
    <property type="entry name" value="DUF4345"/>
    <property type="match status" value="1"/>
</dbReference>
<accession>A0ABX8A514</accession>
<protein>
    <submittedName>
        <fullName evidence="2">DUF4345 domain-containing protein</fullName>
    </submittedName>
</protein>